<sequence length="252" mass="26262">MTPKRAVVTGASSGIGAAAVRALRNSGWDVVAVARRGDRLQALAAETGVQVITADVTDSESVARMADEVLATGGVDAVINNAGGAWGVDSVGTGKLADWEAMYNVNVLGALRVTQAFLPALRASGQGSVLMLTSTAALASYEGGGGYCAAKSAEQALAETLRLEEAENNVRVIEILPGMVKTEEFSLNRLGDKDAAEKVYAGVEKPLTAEDVADVMAYSLNLPHHINLDKVVLRPVAQAANHKVIRRQPAQA</sequence>
<dbReference type="Pfam" id="PF00106">
    <property type="entry name" value="adh_short"/>
    <property type="match status" value="1"/>
</dbReference>
<protein>
    <submittedName>
        <fullName evidence="4">SDR family oxidoreductase</fullName>
    </submittedName>
</protein>
<dbReference type="PANTHER" id="PTHR42901:SF1">
    <property type="entry name" value="ALCOHOL DEHYDROGENASE"/>
    <property type="match status" value="1"/>
</dbReference>
<evidence type="ECO:0000313" key="4">
    <source>
        <dbReference type="EMBL" id="MCC3265343.1"/>
    </source>
</evidence>
<dbReference type="PRINTS" id="PR00080">
    <property type="entry name" value="SDRFAMILY"/>
</dbReference>
<dbReference type="PRINTS" id="PR00081">
    <property type="entry name" value="GDHRDH"/>
</dbReference>
<gene>
    <name evidence="4" type="ORF">LJ752_04685</name>
</gene>
<name>A0ABS8GGP2_9MICC</name>
<evidence type="ECO:0000256" key="1">
    <source>
        <dbReference type="ARBA" id="ARBA00006484"/>
    </source>
</evidence>
<evidence type="ECO:0000256" key="3">
    <source>
        <dbReference type="RuleBase" id="RU000363"/>
    </source>
</evidence>
<evidence type="ECO:0000256" key="2">
    <source>
        <dbReference type="ARBA" id="ARBA00023002"/>
    </source>
</evidence>
<dbReference type="InterPro" id="IPR002347">
    <property type="entry name" value="SDR_fam"/>
</dbReference>
<keyword evidence="2" id="KW-0560">Oxidoreductase</keyword>
<comment type="similarity">
    <text evidence="1 3">Belongs to the short-chain dehydrogenases/reductases (SDR) family.</text>
</comment>
<dbReference type="Gene3D" id="3.40.50.720">
    <property type="entry name" value="NAD(P)-binding Rossmann-like Domain"/>
    <property type="match status" value="1"/>
</dbReference>
<dbReference type="SUPFAM" id="SSF51735">
    <property type="entry name" value="NAD(P)-binding Rossmann-fold domains"/>
    <property type="match status" value="1"/>
</dbReference>
<evidence type="ECO:0000313" key="5">
    <source>
        <dbReference type="Proteomes" id="UP001139168"/>
    </source>
</evidence>
<organism evidence="4 5">
    <name type="scientific">Arthrobacter gengyunqii</name>
    <dbReference type="NCBI Taxonomy" id="2886940"/>
    <lineage>
        <taxon>Bacteria</taxon>
        <taxon>Bacillati</taxon>
        <taxon>Actinomycetota</taxon>
        <taxon>Actinomycetes</taxon>
        <taxon>Micrococcales</taxon>
        <taxon>Micrococcaceae</taxon>
        <taxon>Arthrobacter</taxon>
    </lineage>
</organism>
<dbReference type="PANTHER" id="PTHR42901">
    <property type="entry name" value="ALCOHOL DEHYDROGENASE"/>
    <property type="match status" value="1"/>
</dbReference>
<dbReference type="Proteomes" id="UP001139168">
    <property type="component" value="Unassembled WGS sequence"/>
</dbReference>
<accession>A0ABS8GGP2</accession>
<dbReference type="RefSeq" id="WP_227890163.1">
    <property type="nucleotide sequence ID" value="NZ_JAJFZQ010000003.1"/>
</dbReference>
<dbReference type="InterPro" id="IPR036291">
    <property type="entry name" value="NAD(P)-bd_dom_sf"/>
</dbReference>
<reference evidence="4" key="1">
    <citation type="submission" date="2021-10" db="EMBL/GenBank/DDBJ databases">
        <title>Novel species in genus Arthrobacter.</title>
        <authorList>
            <person name="Liu Y."/>
        </authorList>
    </citation>
    <scope>NUCLEOTIDE SEQUENCE</scope>
    <source>
        <strain evidence="4">Zg-Y786</strain>
    </source>
</reference>
<keyword evidence="5" id="KW-1185">Reference proteome</keyword>
<proteinExistence type="inferred from homology"/>
<dbReference type="EMBL" id="JAJFZQ010000003">
    <property type="protein sequence ID" value="MCC3265343.1"/>
    <property type="molecule type" value="Genomic_DNA"/>
</dbReference>
<comment type="caution">
    <text evidence="4">The sequence shown here is derived from an EMBL/GenBank/DDBJ whole genome shotgun (WGS) entry which is preliminary data.</text>
</comment>